<keyword evidence="1" id="KW-1133">Transmembrane helix</keyword>
<keyword evidence="1" id="KW-0812">Transmembrane</keyword>
<evidence type="ECO:0000256" key="1">
    <source>
        <dbReference type="SAM" id="Phobius"/>
    </source>
</evidence>
<gene>
    <name evidence="2" type="ORF">HPT29_002175</name>
</gene>
<protein>
    <submittedName>
        <fullName evidence="2">Uncharacterized protein</fullName>
    </submittedName>
</protein>
<sequence length="78" mass="8343">MAAVLGFLAGIGLAVFRHFSHGHPGYPPDALVAHFLPHLAATVTACTFLFALTAIFHNRLAPFAVMALRRDANVRCGD</sequence>
<dbReference type="RefSeq" id="WP_173947452.1">
    <property type="nucleotide sequence ID" value="NZ_CP102845.1"/>
</dbReference>
<dbReference type="EMBL" id="CP102845">
    <property type="protein sequence ID" value="UVF19980.1"/>
    <property type="molecule type" value="Genomic_DNA"/>
</dbReference>
<dbReference type="Proteomes" id="UP001017257">
    <property type="component" value="Chromosome"/>
</dbReference>
<evidence type="ECO:0000313" key="2">
    <source>
        <dbReference type="EMBL" id="UVF19980.1"/>
    </source>
</evidence>
<name>A0ABY5RRV4_9HYPH</name>
<feature type="transmembrane region" description="Helical" evidence="1">
    <location>
        <begin position="32"/>
        <end position="56"/>
    </location>
</feature>
<evidence type="ECO:0000313" key="3">
    <source>
        <dbReference type="Proteomes" id="UP001017257"/>
    </source>
</evidence>
<keyword evidence="1" id="KW-0472">Membrane</keyword>
<keyword evidence="3" id="KW-1185">Reference proteome</keyword>
<proteinExistence type="predicted"/>
<reference evidence="2" key="1">
    <citation type="submission" date="2022-08" db="EMBL/GenBank/DDBJ databases">
        <title>Microvirga terrae sp. nov., isolated from soil.</title>
        <authorList>
            <person name="Kim K.H."/>
            <person name="Seo Y.L."/>
            <person name="Kim J.M."/>
            <person name="Lee J.K."/>
            <person name="Han D.M."/>
            <person name="Jeon C.O."/>
        </authorList>
    </citation>
    <scope>NUCLEOTIDE SEQUENCE</scope>
    <source>
        <strain evidence="2">R24</strain>
    </source>
</reference>
<organism evidence="2 3">
    <name type="scientific">Microvirga terrae</name>
    <dbReference type="NCBI Taxonomy" id="2740529"/>
    <lineage>
        <taxon>Bacteria</taxon>
        <taxon>Pseudomonadati</taxon>
        <taxon>Pseudomonadota</taxon>
        <taxon>Alphaproteobacteria</taxon>
        <taxon>Hyphomicrobiales</taxon>
        <taxon>Methylobacteriaceae</taxon>
        <taxon>Microvirga</taxon>
    </lineage>
</organism>
<accession>A0ABY5RRV4</accession>